<name>A0A6C0KN34_9ZZZZ</name>
<feature type="domain" description="J" evidence="1">
    <location>
        <begin position="6"/>
        <end position="74"/>
    </location>
</feature>
<proteinExistence type="predicted"/>
<evidence type="ECO:0000313" key="2">
    <source>
        <dbReference type="EMBL" id="QHU18693.1"/>
    </source>
</evidence>
<evidence type="ECO:0000259" key="1">
    <source>
        <dbReference type="PROSITE" id="PS50076"/>
    </source>
</evidence>
<accession>A0A6C0KN34</accession>
<dbReference type="SUPFAM" id="SSF46565">
    <property type="entry name" value="Chaperone J-domain"/>
    <property type="match status" value="1"/>
</dbReference>
<organism evidence="2">
    <name type="scientific">viral metagenome</name>
    <dbReference type="NCBI Taxonomy" id="1070528"/>
    <lineage>
        <taxon>unclassified sequences</taxon>
        <taxon>metagenomes</taxon>
        <taxon>organismal metagenomes</taxon>
    </lineage>
</organism>
<reference evidence="2" key="1">
    <citation type="journal article" date="2020" name="Nature">
        <title>Giant virus diversity and host interactions through global metagenomics.</title>
        <authorList>
            <person name="Schulz F."/>
            <person name="Roux S."/>
            <person name="Paez-Espino D."/>
            <person name="Jungbluth S."/>
            <person name="Walsh D.A."/>
            <person name="Denef V.J."/>
            <person name="McMahon K.D."/>
            <person name="Konstantinidis K.T."/>
            <person name="Eloe-Fadrosh E.A."/>
            <person name="Kyrpides N.C."/>
            <person name="Woyke T."/>
        </authorList>
    </citation>
    <scope>NUCLEOTIDE SEQUENCE</scope>
    <source>
        <strain evidence="2">GVMAG-S-3300013006-158</strain>
    </source>
</reference>
<dbReference type="Gene3D" id="1.10.287.110">
    <property type="entry name" value="DnaJ domain"/>
    <property type="match status" value="1"/>
</dbReference>
<dbReference type="InterPro" id="IPR001623">
    <property type="entry name" value="DnaJ_domain"/>
</dbReference>
<dbReference type="AlphaFoldDB" id="A0A6C0KN34"/>
<sequence length="302" mass="34363">MSQLQHSLDILGFDNIDHVTAESLKKAFKVTVLKVHPDKGGNPEEFDHLLSAYIYVLETVHRIHGGRNSLSEIVSPEELKESRIDEVVNRIFEEFEQEAFHAAFEKQNPRVDHGYSDWLQDKTEDTRVTEGVYGSATQLPPVFEDTVLQQEFEKHAKEGKPEPTALILHPEDMAYYSASVMGTAIIETTSGCYTSDPFMTPEYTDVYAAFTKENTLCDKVSPFVEHNKTLEELIEERNRDIMAPLPDKELEAITAFEKKKLREEQEHLANVKNHYEHGVSGGVLSNVTLYPQESYKGFVVEL</sequence>
<protein>
    <recommendedName>
        <fullName evidence="1">J domain-containing protein</fullName>
    </recommendedName>
</protein>
<dbReference type="PROSITE" id="PS50076">
    <property type="entry name" value="DNAJ_2"/>
    <property type="match status" value="1"/>
</dbReference>
<dbReference type="EMBL" id="MN740936">
    <property type="protein sequence ID" value="QHU18693.1"/>
    <property type="molecule type" value="Genomic_DNA"/>
</dbReference>
<dbReference type="InterPro" id="IPR036869">
    <property type="entry name" value="J_dom_sf"/>
</dbReference>